<keyword evidence="2" id="KW-1185">Reference proteome</keyword>
<reference evidence="1" key="1">
    <citation type="journal article" date="2023" name="Insect Mol. Biol.">
        <title>Genome sequencing provides insights into the evolution of gene families encoding plant cell wall-degrading enzymes in longhorned beetles.</title>
        <authorList>
            <person name="Shin N.R."/>
            <person name="Okamura Y."/>
            <person name="Kirsch R."/>
            <person name="Pauchet Y."/>
        </authorList>
    </citation>
    <scope>NUCLEOTIDE SEQUENCE</scope>
    <source>
        <strain evidence="1">AMC_N1</strain>
    </source>
</reference>
<protein>
    <submittedName>
        <fullName evidence="1">Uncharacterized protein</fullName>
    </submittedName>
</protein>
<evidence type="ECO:0000313" key="2">
    <source>
        <dbReference type="Proteomes" id="UP001162162"/>
    </source>
</evidence>
<name>A0AAV8YGP3_9CUCU</name>
<accession>A0AAV8YGP3</accession>
<proteinExistence type="predicted"/>
<evidence type="ECO:0000313" key="1">
    <source>
        <dbReference type="EMBL" id="KAJ8950821.1"/>
    </source>
</evidence>
<dbReference type="AlphaFoldDB" id="A0AAV8YGP3"/>
<organism evidence="1 2">
    <name type="scientific">Aromia moschata</name>
    <dbReference type="NCBI Taxonomy" id="1265417"/>
    <lineage>
        <taxon>Eukaryota</taxon>
        <taxon>Metazoa</taxon>
        <taxon>Ecdysozoa</taxon>
        <taxon>Arthropoda</taxon>
        <taxon>Hexapoda</taxon>
        <taxon>Insecta</taxon>
        <taxon>Pterygota</taxon>
        <taxon>Neoptera</taxon>
        <taxon>Endopterygota</taxon>
        <taxon>Coleoptera</taxon>
        <taxon>Polyphaga</taxon>
        <taxon>Cucujiformia</taxon>
        <taxon>Chrysomeloidea</taxon>
        <taxon>Cerambycidae</taxon>
        <taxon>Cerambycinae</taxon>
        <taxon>Callichromatini</taxon>
        <taxon>Aromia</taxon>
    </lineage>
</organism>
<gene>
    <name evidence="1" type="ORF">NQ318_012684</name>
</gene>
<comment type="caution">
    <text evidence="1">The sequence shown here is derived from an EMBL/GenBank/DDBJ whole genome shotgun (WGS) entry which is preliminary data.</text>
</comment>
<feature type="non-terminal residue" evidence="1">
    <location>
        <position position="1"/>
    </location>
</feature>
<dbReference type="EMBL" id="JAPWTK010000094">
    <property type="protein sequence ID" value="KAJ8950821.1"/>
    <property type="molecule type" value="Genomic_DNA"/>
</dbReference>
<sequence length="72" mass="8292">TVRKLGTIFGRNEAPFTPGVRKFLRKVRETGMLMDNRSHPRARPVRTAENCCLLRKVCVKTQEPQLDVVIKQ</sequence>
<dbReference type="Proteomes" id="UP001162162">
    <property type="component" value="Unassembled WGS sequence"/>
</dbReference>